<dbReference type="PANTHER" id="PTHR30294">
    <property type="entry name" value="MEMBRANE COMPONENT OF ABC TRANSPORTER YHHJ-RELATED"/>
    <property type="match status" value="1"/>
</dbReference>
<sequence>MRKAIIVAKQEIRVNVRRKGFILGVVGLPLLILASFFIPLLFIENLTLPEVFKAGVVDKAGILNQSEILVSKEEKAPLNVSKKMRVVFVKFDSRDDAERAFQDGEIDAYYVIPENFEETFTILRKSRGLVNADEVLEQTIARNYGDVAYRFAVGVSFEDIGKGGKELDFLAAMFLPLLLFVAIFSSSGYLMQGIVEEKENRVMEVLLSSASPDEVFAGKFIGSAVTGLMQASVWLALAGFASTILAFMKLISLSAILVSIVYFILGYLLYASILSAIASVSSTLKEAQQATSAIVFVGIFPALFLGQMISLNPDAQVFKAIALFPLTAPALMPSLYLSGSASIADVVAGMLLLLATSIIMLKLSAKVFRFYALTYTKPHWKEVLRSVIKVRGE</sequence>
<dbReference type="EMBL" id="CP087714">
    <property type="protein sequence ID" value="XAT64063.1"/>
    <property type="molecule type" value="Genomic_DNA"/>
</dbReference>
<keyword evidence="3 6" id="KW-0812">Transmembrane</keyword>
<dbReference type="RefSeq" id="WP_193806526.1">
    <property type="nucleotide sequence ID" value="NZ_CP087714.1"/>
</dbReference>
<dbReference type="PANTHER" id="PTHR30294:SF29">
    <property type="entry name" value="MULTIDRUG ABC TRANSPORTER PERMEASE YBHS-RELATED"/>
    <property type="match status" value="1"/>
</dbReference>
<proteinExistence type="predicted"/>
<evidence type="ECO:0000259" key="7">
    <source>
        <dbReference type="Pfam" id="PF12698"/>
    </source>
</evidence>
<evidence type="ECO:0000256" key="4">
    <source>
        <dbReference type="ARBA" id="ARBA00022989"/>
    </source>
</evidence>
<gene>
    <name evidence="8" type="ORF">LPQ35_01475</name>
</gene>
<comment type="subcellular location">
    <subcellularLocation>
        <location evidence="1">Cell membrane</location>
        <topology evidence="1">Multi-pass membrane protein</topology>
    </subcellularLocation>
</comment>
<organism evidence="8 9">
    <name type="scientific">Geoglobus acetivorans</name>
    <dbReference type="NCBI Taxonomy" id="565033"/>
    <lineage>
        <taxon>Archaea</taxon>
        <taxon>Methanobacteriati</taxon>
        <taxon>Methanobacteriota</taxon>
        <taxon>Archaeoglobi</taxon>
        <taxon>Archaeoglobales</taxon>
        <taxon>Archaeoglobaceae</taxon>
        <taxon>Geoglobus</taxon>
    </lineage>
</organism>
<evidence type="ECO:0000313" key="8">
    <source>
        <dbReference type="EMBL" id="XAT64063.1"/>
    </source>
</evidence>
<keyword evidence="2" id="KW-1003">Cell membrane</keyword>
<feature type="transmembrane region" description="Helical" evidence="6">
    <location>
        <begin position="21"/>
        <end position="43"/>
    </location>
</feature>
<dbReference type="Pfam" id="PF12698">
    <property type="entry name" value="ABC2_membrane_3"/>
    <property type="match status" value="1"/>
</dbReference>
<evidence type="ECO:0000256" key="3">
    <source>
        <dbReference type="ARBA" id="ARBA00022692"/>
    </source>
</evidence>
<name>A0ABZ3H5J7_GEOAI</name>
<keyword evidence="5 6" id="KW-0472">Membrane</keyword>
<evidence type="ECO:0000313" key="9">
    <source>
        <dbReference type="Proteomes" id="UP001492541"/>
    </source>
</evidence>
<evidence type="ECO:0000256" key="1">
    <source>
        <dbReference type="ARBA" id="ARBA00004651"/>
    </source>
</evidence>
<dbReference type="GeneID" id="90448314"/>
<evidence type="ECO:0000256" key="2">
    <source>
        <dbReference type="ARBA" id="ARBA00022475"/>
    </source>
</evidence>
<dbReference type="Proteomes" id="UP001492541">
    <property type="component" value="Chromosome"/>
</dbReference>
<feature type="domain" description="ABC-2 type transporter transmembrane" evidence="7">
    <location>
        <begin position="19"/>
        <end position="365"/>
    </location>
</feature>
<evidence type="ECO:0000256" key="5">
    <source>
        <dbReference type="ARBA" id="ARBA00023136"/>
    </source>
</evidence>
<keyword evidence="9" id="KW-1185">Reference proteome</keyword>
<keyword evidence="4 6" id="KW-1133">Transmembrane helix</keyword>
<feature type="transmembrane region" description="Helical" evidence="6">
    <location>
        <begin position="290"/>
        <end position="309"/>
    </location>
</feature>
<feature type="transmembrane region" description="Helical" evidence="6">
    <location>
        <begin position="254"/>
        <end position="278"/>
    </location>
</feature>
<dbReference type="InterPro" id="IPR051449">
    <property type="entry name" value="ABC-2_transporter_component"/>
</dbReference>
<dbReference type="InterPro" id="IPR013525">
    <property type="entry name" value="ABC2_TM"/>
</dbReference>
<feature type="transmembrane region" description="Helical" evidence="6">
    <location>
        <begin position="169"/>
        <end position="191"/>
    </location>
</feature>
<reference evidence="8 9" key="1">
    <citation type="submission" date="2021-11" db="EMBL/GenBank/DDBJ databases">
        <title>Whole genome of Geoglobus acetivorans.</title>
        <authorList>
            <person name="Liu D."/>
        </authorList>
    </citation>
    <scope>NUCLEOTIDE SEQUENCE [LARGE SCALE GENOMIC DNA]</scope>
    <source>
        <strain evidence="8 9">SBH6</strain>
    </source>
</reference>
<feature type="transmembrane region" description="Helical" evidence="6">
    <location>
        <begin position="335"/>
        <end position="361"/>
    </location>
</feature>
<protein>
    <submittedName>
        <fullName evidence="8">ABC transporter permease</fullName>
    </submittedName>
</protein>
<accession>A0ABZ3H5J7</accession>
<evidence type="ECO:0000256" key="6">
    <source>
        <dbReference type="SAM" id="Phobius"/>
    </source>
</evidence>
<feature type="transmembrane region" description="Helical" evidence="6">
    <location>
        <begin position="228"/>
        <end position="248"/>
    </location>
</feature>